<dbReference type="Proteomes" id="UP000008838">
    <property type="component" value="Chromosome"/>
</dbReference>
<dbReference type="eggNOG" id="COG0505">
    <property type="taxonomic scope" value="Bacteria"/>
</dbReference>
<feature type="transmembrane region" description="Helical" evidence="1">
    <location>
        <begin position="12"/>
        <end position="29"/>
    </location>
</feature>
<dbReference type="HOGENOM" id="CLU_114150_1_0_11"/>
<dbReference type="Pfam" id="PF25362">
    <property type="entry name" value="bPH_11"/>
    <property type="match status" value="1"/>
</dbReference>
<reference evidence="3 4" key="1">
    <citation type="journal article" date="2008" name="J. Bacteriol.">
        <title>Complete genome sequence of the soil actinomycete Kocuria rhizophila.</title>
        <authorList>
            <person name="Takarada H."/>
            <person name="Sekine M."/>
            <person name="Kosugi H."/>
            <person name="Matsuo Y."/>
            <person name="Fujisawa T."/>
            <person name="Omata S."/>
            <person name="Kishi E."/>
            <person name="Shimizu A."/>
            <person name="Tsukatani N."/>
            <person name="Tanikawa S."/>
            <person name="Fujita N."/>
            <person name="Harayama S."/>
        </authorList>
    </citation>
    <scope>NUCLEOTIDE SEQUENCE [LARGE SCALE GENOMIC DNA]</scope>
    <source>
        <strain evidence="4">ATCC 9341 / DSM 348 / NBRC 103217 / DC2201</strain>
    </source>
</reference>
<keyword evidence="1" id="KW-1133">Transmembrane helix</keyword>
<dbReference type="AlphaFoldDB" id="B2GI89"/>
<evidence type="ECO:0000313" key="3">
    <source>
        <dbReference type="EMBL" id="BAG29681.1"/>
    </source>
</evidence>
<dbReference type="InterPro" id="IPR057446">
    <property type="entry name" value="PH_bac"/>
</dbReference>
<evidence type="ECO:0000259" key="2">
    <source>
        <dbReference type="Pfam" id="PF25362"/>
    </source>
</evidence>
<accession>B2GI89</accession>
<evidence type="ECO:0000313" key="4">
    <source>
        <dbReference type="Proteomes" id="UP000008838"/>
    </source>
</evidence>
<sequence length="167" mass="18149">MSPMSDKLVPTLLTAALVVVLFALLWWGWRGRVRRQAGVSELTPAPQDIMSRASTRVDGMYVVTTYTDQPLERIARHGLGVRTNAEAVVAPDGVFINRQGAPDVFIPRRDLRAVSTASGMVGKFVERDGLVVLTWDLGDTRVDTGFRARSGEGSHELEDAASALLTA</sequence>
<keyword evidence="1" id="KW-0472">Membrane</keyword>
<feature type="domain" description="PH" evidence="2">
    <location>
        <begin position="40"/>
        <end position="156"/>
    </location>
</feature>
<keyword evidence="1" id="KW-0812">Transmembrane</keyword>
<dbReference type="STRING" id="378753.KRH_13340"/>
<name>B2GI89_KOCRD</name>
<gene>
    <name evidence="3" type="ordered locus">KRH_13340</name>
</gene>
<dbReference type="EMBL" id="AP009152">
    <property type="protein sequence ID" value="BAG29681.1"/>
    <property type="molecule type" value="Genomic_DNA"/>
</dbReference>
<proteinExistence type="predicted"/>
<dbReference type="KEGG" id="krh:KRH_13340"/>
<protein>
    <recommendedName>
        <fullName evidence="2">PH domain-containing protein</fullName>
    </recommendedName>
</protein>
<evidence type="ECO:0000256" key="1">
    <source>
        <dbReference type="SAM" id="Phobius"/>
    </source>
</evidence>
<keyword evidence="4" id="KW-1185">Reference proteome</keyword>
<organism evidence="3 4">
    <name type="scientific">Kocuria rhizophila (strain ATCC 9341 / DSM 348 / NBRC 103217 / DC2201)</name>
    <dbReference type="NCBI Taxonomy" id="378753"/>
    <lineage>
        <taxon>Bacteria</taxon>
        <taxon>Bacillati</taxon>
        <taxon>Actinomycetota</taxon>
        <taxon>Actinomycetes</taxon>
        <taxon>Micrococcales</taxon>
        <taxon>Micrococcaceae</taxon>
        <taxon>Kocuria</taxon>
    </lineage>
</organism>